<gene>
    <name evidence="1" type="ORF">BPAE_0002g00250</name>
</gene>
<name>A0A4Z1G271_9HELO</name>
<reference evidence="1 2" key="1">
    <citation type="submission" date="2017-12" db="EMBL/GenBank/DDBJ databases">
        <title>Comparative genomics of Botrytis spp.</title>
        <authorList>
            <person name="Valero-Jimenez C.A."/>
            <person name="Tapia P."/>
            <person name="Veloso J."/>
            <person name="Silva-Moreno E."/>
            <person name="Staats M."/>
            <person name="Valdes J.H."/>
            <person name="Van Kan J.A.L."/>
        </authorList>
    </citation>
    <scope>NUCLEOTIDE SEQUENCE [LARGE SCALE GENOMIC DNA]</scope>
    <source>
        <strain evidence="1 2">Bp0003</strain>
    </source>
</reference>
<comment type="caution">
    <text evidence="1">The sequence shown here is derived from an EMBL/GenBank/DDBJ whole genome shotgun (WGS) entry which is preliminary data.</text>
</comment>
<evidence type="ECO:0000313" key="1">
    <source>
        <dbReference type="EMBL" id="TGO30935.1"/>
    </source>
</evidence>
<dbReference type="EMBL" id="PQXI01000002">
    <property type="protein sequence ID" value="TGO30935.1"/>
    <property type="molecule type" value="Genomic_DNA"/>
</dbReference>
<dbReference type="Proteomes" id="UP000297910">
    <property type="component" value="Unassembled WGS sequence"/>
</dbReference>
<sequence length="195" mass="20046">MVEPVVALFVEPKPPVGAWLELPNPPNVIGQSKFLGRKVFAFCIVEFGSFSTNAVKGTAWVPSHWVLAAAPPNPVPAVLPNPEPPPKAEGVLVAGVDPKPPVLFPNSPPPVLVAPNPVVGAALLPNPPPPNALVVPVAAPPPNILPPVVAVVLPNPPEEVPPPPNIPPPVLLFAPKPVLLGAGAPKTIARDDSSK</sequence>
<accession>A0A4Z1G271</accession>
<protein>
    <submittedName>
        <fullName evidence="1">Uncharacterized protein</fullName>
    </submittedName>
</protein>
<keyword evidence="2" id="KW-1185">Reference proteome</keyword>
<evidence type="ECO:0000313" key="2">
    <source>
        <dbReference type="Proteomes" id="UP000297910"/>
    </source>
</evidence>
<proteinExistence type="predicted"/>
<organism evidence="1 2">
    <name type="scientific">Botrytis paeoniae</name>
    <dbReference type="NCBI Taxonomy" id="278948"/>
    <lineage>
        <taxon>Eukaryota</taxon>
        <taxon>Fungi</taxon>
        <taxon>Dikarya</taxon>
        <taxon>Ascomycota</taxon>
        <taxon>Pezizomycotina</taxon>
        <taxon>Leotiomycetes</taxon>
        <taxon>Helotiales</taxon>
        <taxon>Sclerotiniaceae</taxon>
        <taxon>Botrytis</taxon>
    </lineage>
</organism>
<dbReference type="AlphaFoldDB" id="A0A4Z1G271"/>